<reference evidence="1" key="2">
    <citation type="submission" date="2018-05" db="EMBL/GenBank/DDBJ databases">
        <title>OmerRS3 (Oryza meridionalis Reference Sequence Version 3).</title>
        <authorList>
            <person name="Zhang J."/>
            <person name="Kudrna D."/>
            <person name="Lee S."/>
            <person name="Talag J."/>
            <person name="Welchert J."/>
            <person name="Wing R.A."/>
        </authorList>
    </citation>
    <scope>NUCLEOTIDE SEQUENCE [LARGE SCALE GENOMIC DNA]</scope>
    <source>
        <strain evidence="1">cv. OR44</strain>
    </source>
</reference>
<name>A0A0E0EX22_9ORYZ</name>
<sequence length="217" mass="22951">MPPRWPGEARRPGYGGIGSQMAVQRELAAVGHLPRCQSAPSPFLELLPFFAGSGCSLTGEAQGTEAVPPSPGFSFSQIWRGGRRVVERRGPGPALRDGGSMKSADGGASVRCGGSLDWKLAGGGVSVGCGGSHVPPMFRWWIRMGRRTTAVGGSERKLSPILWASSGYAFKRGNPPEGIVELPLPPRQEALGENLVQDFGRMTMASFGVATLMRALF</sequence>
<evidence type="ECO:0000313" key="2">
    <source>
        <dbReference type="Proteomes" id="UP000008021"/>
    </source>
</evidence>
<evidence type="ECO:0000313" key="1">
    <source>
        <dbReference type="EnsemblPlants" id="OMERI10G05330.1"/>
    </source>
</evidence>
<protein>
    <submittedName>
        <fullName evidence="1">Uncharacterized protein</fullName>
    </submittedName>
</protein>
<dbReference type="Proteomes" id="UP000008021">
    <property type="component" value="Chromosome 10"/>
</dbReference>
<keyword evidence="2" id="KW-1185">Reference proteome</keyword>
<proteinExistence type="predicted"/>
<dbReference type="AlphaFoldDB" id="A0A0E0EX22"/>
<organism evidence="1">
    <name type="scientific">Oryza meridionalis</name>
    <dbReference type="NCBI Taxonomy" id="40149"/>
    <lineage>
        <taxon>Eukaryota</taxon>
        <taxon>Viridiplantae</taxon>
        <taxon>Streptophyta</taxon>
        <taxon>Embryophyta</taxon>
        <taxon>Tracheophyta</taxon>
        <taxon>Spermatophyta</taxon>
        <taxon>Magnoliopsida</taxon>
        <taxon>Liliopsida</taxon>
        <taxon>Poales</taxon>
        <taxon>Poaceae</taxon>
        <taxon>BOP clade</taxon>
        <taxon>Oryzoideae</taxon>
        <taxon>Oryzeae</taxon>
        <taxon>Oryzinae</taxon>
        <taxon>Oryza</taxon>
    </lineage>
</organism>
<dbReference type="HOGENOM" id="CLU_095854_0_0_1"/>
<accession>A0A0E0EX22</accession>
<dbReference type="Gramene" id="OMERI10G05330.1">
    <property type="protein sequence ID" value="OMERI10G05330.1"/>
    <property type="gene ID" value="OMERI10G05330"/>
</dbReference>
<dbReference type="EnsemblPlants" id="OMERI10G05330.1">
    <property type="protein sequence ID" value="OMERI10G05330.1"/>
    <property type="gene ID" value="OMERI10G05330"/>
</dbReference>
<reference evidence="1" key="1">
    <citation type="submission" date="2015-04" db="UniProtKB">
        <authorList>
            <consortium name="EnsemblPlants"/>
        </authorList>
    </citation>
    <scope>IDENTIFICATION</scope>
</reference>